<accession>A0A0A8YV21</accession>
<dbReference type="AlphaFoldDB" id="A0A0A8YV21"/>
<reference evidence="1" key="2">
    <citation type="journal article" date="2015" name="Data Brief">
        <title>Shoot transcriptome of the giant reed, Arundo donax.</title>
        <authorList>
            <person name="Barrero R.A."/>
            <person name="Guerrero F.D."/>
            <person name="Moolhuijzen P."/>
            <person name="Goolsby J.A."/>
            <person name="Tidwell J."/>
            <person name="Bellgard S.E."/>
            <person name="Bellgard M.I."/>
        </authorList>
    </citation>
    <scope>NUCLEOTIDE SEQUENCE</scope>
    <source>
        <tissue evidence="1">Shoot tissue taken approximately 20 cm above the soil surface</tissue>
    </source>
</reference>
<sequence length="36" mass="3990">MAPVLPFYNPGAPQWPIGKYKCHTKADASRTGVQCR</sequence>
<organism evidence="1">
    <name type="scientific">Arundo donax</name>
    <name type="common">Giant reed</name>
    <name type="synonym">Donax arundinaceus</name>
    <dbReference type="NCBI Taxonomy" id="35708"/>
    <lineage>
        <taxon>Eukaryota</taxon>
        <taxon>Viridiplantae</taxon>
        <taxon>Streptophyta</taxon>
        <taxon>Embryophyta</taxon>
        <taxon>Tracheophyta</taxon>
        <taxon>Spermatophyta</taxon>
        <taxon>Magnoliopsida</taxon>
        <taxon>Liliopsida</taxon>
        <taxon>Poales</taxon>
        <taxon>Poaceae</taxon>
        <taxon>PACMAD clade</taxon>
        <taxon>Arundinoideae</taxon>
        <taxon>Arundineae</taxon>
        <taxon>Arundo</taxon>
    </lineage>
</organism>
<protein>
    <submittedName>
        <fullName evidence="1">Uncharacterized protein</fullName>
    </submittedName>
</protein>
<dbReference type="EMBL" id="GBRH01271453">
    <property type="protein sequence ID" value="JAD26442.1"/>
    <property type="molecule type" value="Transcribed_RNA"/>
</dbReference>
<reference evidence="1" key="1">
    <citation type="submission" date="2014-09" db="EMBL/GenBank/DDBJ databases">
        <authorList>
            <person name="Magalhaes I.L.F."/>
            <person name="Oliveira U."/>
            <person name="Santos F.R."/>
            <person name="Vidigal T.H.D.A."/>
            <person name="Brescovit A.D."/>
            <person name="Santos A.J."/>
        </authorList>
    </citation>
    <scope>NUCLEOTIDE SEQUENCE</scope>
    <source>
        <tissue evidence="1">Shoot tissue taken approximately 20 cm above the soil surface</tissue>
    </source>
</reference>
<evidence type="ECO:0000313" key="1">
    <source>
        <dbReference type="EMBL" id="JAD26442.1"/>
    </source>
</evidence>
<name>A0A0A8YV21_ARUDO</name>
<proteinExistence type="predicted"/>